<feature type="signal peptide" evidence="1">
    <location>
        <begin position="1"/>
        <end position="21"/>
    </location>
</feature>
<dbReference type="InParanoid" id="A0A369J1S7"/>
<protein>
    <recommendedName>
        <fullName evidence="4">Peptidase S1 domain-containing protein</fullName>
    </recommendedName>
</protein>
<keyword evidence="3" id="KW-1185">Reference proteome</keyword>
<dbReference type="Proteomes" id="UP000076154">
    <property type="component" value="Unassembled WGS sequence"/>
</dbReference>
<accession>A0A369J1S7</accession>
<organism evidence="2 3">
    <name type="scientific">Hypsizygus marmoreus</name>
    <name type="common">White beech mushroom</name>
    <name type="synonym">Agaricus marmoreus</name>
    <dbReference type="NCBI Taxonomy" id="39966"/>
    <lineage>
        <taxon>Eukaryota</taxon>
        <taxon>Fungi</taxon>
        <taxon>Dikarya</taxon>
        <taxon>Basidiomycota</taxon>
        <taxon>Agaricomycotina</taxon>
        <taxon>Agaricomycetes</taxon>
        <taxon>Agaricomycetidae</taxon>
        <taxon>Agaricales</taxon>
        <taxon>Tricholomatineae</taxon>
        <taxon>Lyophyllaceae</taxon>
        <taxon>Hypsizygus</taxon>
    </lineage>
</organism>
<evidence type="ECO:0008006" key="4">
    <source>
        <dbReference type="Google" id="ProtNLM"/>
    </source>
</evidence>
<comment type="caution">
    <text evidence="2">The sequence shown here is derived from an EMBL/GenBank/DDBJ whole genome shotgun (WGS) entry which is preliminary data.</text>
</comment>
<reference evidence="2" key="1">
    <citation type="submission" date="2018-04" db="EMBL/GenBank/DDBJ databases">
        <title>Whole genome sequencing of Hypsizygus marmoreus.</title>
        <authorList>
            <person name="Choi I.-G."/>
            <person name="Min B."/>
            <person name="Kim J.-G."/>
            <person name="Kim S."/>
            <person name="Oh Y.-L."/>
            <person name="Kong W.-S."/>
            <person name="Park H."/>
            <person name="Jeong J."/>
            <person name="Song E.-S."/>
        </authorList>
    </citation>
    <scope>NUCLEOTIDE SEQUENCE [LARGE SCALE GENOMIC DNA]</scope>
    <source>
        <strain evidence="2">51987-8</strain>
    </source>
</reference>
<sequence length="76" mass="8284">MTSHALLLFNTMPVMYIIGDAADSTFEDVGCVGILTTGWGLSNQLRGSSSATERTRLHRYAALPTVRFVIITRPSP</sequence>
<name>A0A369J1S7_HYPMA</name>
<gene>
    <name evidence="2" type="ORF">Hypma_003599</name>
</gene>
<dbReference type="AlphaFoldDB" id="A0A369J1S7"/>
<keyword evidence="1" id="KW-0732">Signal</keyword>
<dbReference type="EMBL" id="LUEZ02000137">
    <property type="protein sequence ID" value="RDB15941.1"/>
    <property type="molecule type" value="Genomic_DNA"/>
</dbReference>
<proteinExistence type="predicted"/>
<evidence type="ECO:0000256" key="1">
    <source>
        <dbReference type="SAM" id="SignalP"/>
    </source>
</evidence>
<evidence type="ECO:0000313" key="3">
    <source>
        <dbReference type="Proteomes" id="UP000076154"/>
    </source>
</evidence>
<evidence type="ECO:0000313" key="2">
    <source>
        <dbReference type="EMBL" id="RDB15941.1"/>
    </source>
</evidence>
<feature type="chain" id="PRO_5016819576" description="Peptidase S1 domain-containing protein" evidence="1">
    <location>
        <begin position="22"/>
        <end position="76"/>
    </location>
</feature>